<dbReference type="PANTHER" id="PTHR30038:SF0">
    <property type="entry name" value="TUNGSTEN-CONTAINING ALDEHYDE FERREDOXIN OXIDOREDUCTASE"/>
    <property type="match status" value="1"/>
</dbReference>
<gene>
    <name evidence="10" type="ORF">HF854_10390</name>
</gene>
<evidence type="ECO:0000256" key="4">
    <source>
        <dbReference type="ARBA" id="ARBA00022723"/>
    </source>
</evidence>
<dbReference type="Gene3D" id="3.60.9.10">
    <property type="entry name" value="Aldehyde ferredoxin oxidoreductase, N-terminal domain"/>
    <property type="match status" value="1"/>
</dbReference>
<feature type="domain" description="Aldehyde ferredoxin oxidoreductase N-terminal" evidence="9">
    <location>
        <begin position="1"/>
        <end position="203"/>
    </location>
</feature>
<evidence type="ECO:0000256" key="5">
    <source>
        <dbReference type="ARBA" id="ARBA00023002"/>
    </source>
</evidence>
<dbReference type="Pfam" id="PF02730">
    <property type="entry name" value="AFOR_N"/>
    <property type="match status" value="1"/>
</dbReference>
<dbReference type="SMART" id="SM00790">
    <property type="entry name" value="AFOR_N"/>
    <property type="match status" value="1"/>
</dbReference>
<dbReference type="InterPro" id="IPR036503">
    <property type="entry name" value="Ald_Fedxn_OxRdtase_N_sf"/>
</dbReference>
<dbReference type="PANTHER" id="PTHR30038">
    <property type="entry name" value="ALDEHYDE FERREDOXIN OXIDOREDUCTASE"/>
    <property type="match status" value="1"/>
</dbReference>
<proteinExistence type="inferred from homology"/>
<dbReference type="InterPro" id="IPR051919">
    <property type="entry name" value="W-dependent_AOR"/>
</dbReference>
<dbReference type="InterPro" id="IPR013983">
    <property type="entry name" value="Ald_Fedxn_OxRdtase_N"/>
</dbReference>
<name>A0A848CHD4_9BACT</name>
<keyword evidence="7" id="KW-0411">Iron-sulfur</keyword>
<evidence type="ECO:0000256" key="1">
    <source>
        <dbReference type="ARBA" id="ARBA00001966"/>
    </source>
</evidence>
<comment type="cofactor">
    <cofactor evidence="8">
        <name>tungstopterin</name>
        <dbReference type="ChEBI" id="CHEBI:30402"/>
    </cofactor>
</comment>
<dbReference type="Gene3D" id="1.10.599.10">
    <property type="entry name" value="Aldehyde Ferredoxin Oxidoreductase Protein, subunit A, domain 3"/>
    <property type="match status" value="1"/>
</dbReference>
<sequence length="571" mass="60183">MKILRLDMRTGNSSYEDADETYPMLGGRGLIAALLLKEIDPACDPLGDDNKLVICNGLMAGTLAATSGRLSLGGKSPLTGTIKEANAGGTAGLAMAKLGLRALVVSGSADGMRVLVVGQDHVRLDDAEGLAMQGTYRTCELLRSRYGEGISIVCIGPAGERRYLNSSVQVTDREGHPSRAAARGGLGAVMGRRGLKAVVFLEGNQRPAMKDAARFRAASKAYMKALREHPMTGSVLPRFGTASLVTVINEMGAMPTRNYRTGRFEGADGLSGERMQALQQARGGQMTHACQVGCPIACSNVYHGPDGEYLTSGMEYETIALNGSNLDVADLDTVAAVDRLCDDTGLDTMETGATIAMAMEAGLLPYGDSAGILDMIRQMREGTVLGRELAEGTERFGKRYGVRRIPVVKRQALAGYDPRALKGTGVTCATSPMGGDHTAGNTIGMPGLDPLGTAGQVEASRAAQTLMAVFDSLGMCIFSAMPSEDAAVFGLVGEMLAGVYGGSWTPDDVLALGRQTLENEKRFNAGAHIDASEDDIPAFMREEALPPHDSVFDIPREQLASTLDFSAGQRG</sequence>
<keyword evidence="5" id="KW-0560">Oxidoreductase</keyword>
<keyword evidence="6" id="KW-0408">Iron</keyword>
<evidence type="ECO:0000256" key="3">
    <source>
        <dbReference type="ARBA" id="ARBA00022485"/>
    </source>
</evidence>
<evidence type="ECO:0000256" key="8">
    <source>
        <dbReference type="ARBA" id="ARBA00049934"/>
    </source>
</evidence>
<dbReference type="GO" id="GO:0051539">
    <property type="term" value="F:4 iron, 4 sulfur cluster binding"/>
    <property type="evidence" value="ECO:0007669"/>
    <property type="project" value="UniProtKB-KW"/>
</dbReference>
<dbReference type="InterPro" id="IPR001203">
    <property type="entry name" value="OxRdtase_Ald_Fedxn_C"/>
</dbReference>
<evidence type="ECO:0000259" key="9">
    <source>
        <dbReference type="SMART" id="SM00790"/>
    </source>
</evidence>
<accession>A0A848CHD4</accession>
<dbReference type="AlphaFoldDB" id="A0A848CHD4"/>
<dbReference type="InterPro" id="IPR013984">
    <property type="entry name" value="Ald_Fedxn_OxRdtase_dom2"/>
</dbReference>
<organism evidence="10 11">
    <name type="scientific">Desulfovibrio piger</name>
    <dbReference type="NCBI Taxonomy" id="901"/>
    <lineage>
        <taxon>Bacteria</taxon>
        <taxon>Pseudomonadati</taxon>
        <taxon>Thermodesulfobacteriota</taxon>
        <taxon>Desulfovibrionia</taxon>
        <taxon>Desulfovibrionales</taxon>
        <taxon>Desulfovibrionaceae</taxon>
        <taxon>Desulfovibrio</taxon>
    </lineage>
</organism>
<comment type="caution">
    <text evidence="10">The sequence shown here is derived from an EMBL/GenBank/DDBJ whole genome shotgun (WGS) entry which is preliminary data.</text>
</comment>
<comment type="similarity">
    <text evidence="2">Belongs to the AOR/FOR family.</text>
</comment>
<evidence type="ECO:0000256" key="2">
    <source>
        <dbReference type="ARBA" id="ARBA00011032"/>
    </source>
</evidence>
<dbReference type="SUPFAM" id="SSF48310">
    <property type="entry name" value="Aldehyde ferredoxin oxidoreductase, C-terminal domains"/>
    <property type="match status" value="1"/>
</dbReference>
<dbReference type="GO" id="GO:0016625">
    <property type="term" value="F:oxidoreductase activity, acting on the aldehyde or oxo group of donors, iron-sulfur protein as acceptor"/>
    <property type="evidence" value="ECO:0007669"/>
    <property type="project" value="InterPro"/>
</dbReference>
<comment type="cofactor">
    <cofactor evidence="1">
        <name>[4Fe-4S] cluster</name>
        <dbReference type="ChEBI" id="CHEBI:49883"/>
    </cofactor>
</comment>
<dbReference type="SUPFAM" id="SSF56228">
    <property type="entry name" value="Aldehyde ferredoxin oxidoreductase, N-terminal domain"/>
    <property type="match status" value="1"/>
</dbReference>
<dbReference type="EMBL" id="JABAFY010000050">
    <property type="protein sequence ID" value="NME52914.1"/>
    <property type="molecule type" value="Genomic_DNA"/>
</dbReference>
<dbReference type="InterPro" id="IPR013985">
    <property type="entry name" value="Ald_Fedxn_OxRdtase_dom3"/>
</dbReference>
<keyword evidence="4" id="KW-0479">Metal-binding</keyword>
<dbReference type="InterPro" id="IPR036021">
    <property type="entry name" value="Tungsten_al_ferr_oxy-like_C"/>
</dbReference>
<keyword evidence="3" id="KW-0004">4Fe-4S</keyword>
<dbReference type="GO" id="GO:0009055">
    <property type="term" value="F:electron transfer activity"/>
    <property type="evidence" value="ECO:0007669"/>
    <property type="project" value="InterPro"/>
</dbReference>
<evidence type="ECO:0000256" key="6">
    <source>
        <dbReference type="ARBA" id="ARBA00023004"/>
    </source>
</evidence>
<dbReference type="Gene3D" id="1.10.569.10">
    <property type="entry name" value="Aldehyde Ferredoxin Oxidoreductase Protein, subunit A, domain 2"/>
    <property type="match status" value="1"/>
</dbReference>
<evidence type="ECO:0000313" key="11">
    <source>
        <dbReference type="Proteomes" id="UP000522333"/>
    </source>
</evidence>
<reference evidence="10 11" key="1">
    <citation type="submission" date="2020-04" db="EMBL/GenBank/DDBJ databases">
        <authorList>
            <person name="Hitch T.C.A."/>
            <person name="Wylensek D."/>
            <person name="Clavel T."/>
        </authorList>
    </citation>
    <scope>NUCLEOTIDE SEQUENCE [LARGE SCALE GENOMIC DNA]</scope>
    <source>
        <strain evidence="10 11">PG-251-APC-1</strain>
    </source>
</reference>
<dbReference type="Pfam" id="PF01314">
    <property type="entry name" value="AFOR_C"/>
    <property type="match status" value="1"/>
</dbReference>
<evidence type="ECO:0000313" key="10">
    <source>
        <dbReference type="EMBL" id="NME52914.1"/>
    </source>
</evidence>
<evidence type="ECO:0000256" key="7">
    <source>
        <dbReference type="ARBA" id="ARBA00023014"/>
    </source>
</evidence>
<dbReference type="Proteomes" id="UP000522333">
    <property type="component" value="Unassembled WGS sequence"/>
</dbReference>
<protein>
    <submittedName>
        <fullName evidence="10">Aldehyde ferredoxin oxidoreductase</fullName>
    </submittedName>
</protein>
<dbReference type="GO" id="GO:0046872">
    <property type="term" value="F:metal ion binding"/>
    <property type="evidence" value="ECO:0007669"/>
    <property type="project" value="UniProtKB-KW"/>
</dbReference>
<dbReference type="RefSeq" id="WP_168936217.1">
    <property type="nucleotide sequence ID" value="NZ_JABAFY010000050.1"/>
</dbReference>